<evidence type="ECO:0000313" key="1">
    <source>
        <dbReference type="EMBL" id="MSS36506.1"/>
    </source>
</evidence>
<protein>
    <submittedName>
        <fullName evidence="1">Uncharacterized protein</fullName>
    </submittedName>
</protein>
<comment type="caution">
    <text evidence="1">The sequence shown here is derived from an EMBL/GenBank/DDBJ whole genome shotgun (WGS) entry which is preliminary data.</text>
</comment>
<dbReference type="Proteomes" id="UP000429958">
    <property type="component" value="Unassembled WGS sequence"/>
</dbReference>
<keyword evidence="2" id="KW-1185">Reference proteome</keyword>
<gene>
    <name evidence="1" type="ORF">FYJ39_07970</name>
</gene>
<evidence type="ECO:0000313" key="2">
    <source>
        <dbReference type="Proteomes" id="UP000429958"/>
    </source>
</evidence>
<accession>A0A7X2TD23</accession>
<sequence length="109" mass="12686">MNTEKNEKETARVCGIQYPGEEGITKEDMESLLQRFAGFYMDVVRIDEPNGQSSATFLIESDLYAEWEESGELERFKEHFAKILGDQELEQENGRYFFAGVEVWLTYPE</sequence>
<reference evidence="1 2" key="1">
    <citation type="submission" date="2019-08" db="EMBL/GenBank/DDBJ databases">
        <title>In-depth cultivation of the pig gut microbiome towards novel bacterial diversity and tailored functional studies.</title>
        <authorList>
            <person name="Wylensek D."/>
            <person name="Hitch T.C.A."/>
            <person name="Clavel T."/>
        </authorList>
    </citation>
    <scope>NUCLEOTIDE SEQUENCE [LARGE SCALE GENOMIC DNA]</scope>
    <source>
        <strain evidence="1 2">WCA-389-WT-23D1</strain>
    </source>
</reference>
<dbReference type="EMBL" id="VUMD01000006">
    <property type="protein sequence ID" value="MSS36506.1"/>
    <property type="molecule type" value="Genomic_DNA"/>
</dbReference>
<proteinExistence type="predicted"/>
<organism evidence="1 2">
    <name type="scientific">Clostridium porci</name>
    <dbReference type="NCBI Taxonomy" id="2605778"/>
    <lineage>
        <taxon>Bacteria</taxon>
        <taxon>Bacillati</taxon>
        <taxon>Bacillota</taxon>
        <taxon>Clostridia</taxon>
        <taxon>Eubacteriales</taxon>
        <taxon>Clostridiaceae</taxon>
        <taxon>Clostridium</taxon>
    </lineage>
</organism>
<name>A0A7X2TD23_9CLOT</name>
<dbReference type="RefSeq" id="WP_154471950.1">
    <property type="nucleotide sequence ID" value="NZ_VUMD01000006.1"/>
</dbReference>
<dbReference type="AlphaFoldDB" id="A0A7X2TD23"/>